<feature type="transmembrane region" description="Helical" evidence="1">
    <location>
        <begin position="33"/>
        <end position="57"/>
    </location>
</feature>
<protein>
    <submittedName>
        <fullName evidence="2">Uncharacterized protein</fullName>
    </submittedName>
</protein>
<comment type="caution">
    <text evidence="2">The sequence shown here is derived from an EMBL/GenBank/DDBJ whole genome shotgun (WGS) entry which is preliminary data.</text>
</comment>
<accession>A0A3M7Q7H0</accession>
<organism evidence="2 3">
    <name type="scientific">Brachionus plicatilis</name>
    <name type="common">Marine rotifer</name>
    <name type="synonym">Brachionus muelleri</name>
    <dbReference type="NCBI Taxonomy" id="10195"/>
    <lineage>
        <taxon>Eukaryota</taxon>
        <taxon>Metazoa</taxon>
        <taxon>Spiralia</taxon>
        <taxon>Gnathifera</taxon>
        <taxon>Rotifera</taxon>
        <taxon>Eurotatoria</taxon>
        <taxon>Monogononta</taxon>
        <taxon>Pseudotrocha</taxon>
        <taxon>Ploima</taxon>
        <taxon>Brachionidae</taxon>
        <taxon>Brachionus</taxon>
    </lineage>
</organism>
<keyword evidence="3" id="KW-1185">Reference proteome</keyword>
<evidence type="ECO:0000313" key="3">
    <source>
        <dbReference type="Proteomes" id="UP000276133"/>
    </source>
</evidence>
<gene>
    <name evidence="2" type="ORF">BpHYR1_033678</name>
</gene>
<reference evidence="2 3" key="1">
    <citation type="journal article" date="2018" name="Sci. Rep.">
        <title>Genomic signatures of local adaptation to the degree of environmental predictability in rotifers.</title>
        <authorList>
            <person name="Franch-Gras L."/>
            <person name="Hahn C."/>
            <person name="Garcia-Roger E.M."/>
            <person name="Carmona M.J."/>
            <person name="Serra M."/>
            <person name="Gomez A."/>
        </authorList>
    </citation>
    <scope>NUCLEOTIDE SEQUENCE [LARGE SCALE GENOMIC DNA]</scope>
    <source>
        <strain evidence="2">HYR1</strain>
    </source>
</reference>
<evidence type="ECO:0000313" key="2">
    <source>
        <dbReference type="EMBL" id="RNA07397.1"/>
    </source>
</evidence>
<name>A0A3M7Q7H0_BRAPC</name>
<keyword evidence="1" id="KW-0472">Membrane</keyword>
<evidence type="ECO:0000256" key="1">
    <source>
        <dbReference type="SAM" id="Phobius"/>
    </source>
</evidence>
<keyword evidence="1" id="KW-0812">Transmembrane</keyword>
<proteinExistence type="predicted"/>
<keyword evidence="1" id="KW-1133">Transmembrane helix</keyword>
<sequence>MIRKKIAHKTNNLNQYFVELSSKVQPKQEFADFLFEILLIEFLLSFLALSLFCWIIGEFKNSDKHKDLLLIRLLGSLKKFLNSFAIIDILEIRSASSSFIKLKLEASNNHFGLTMKFKPLSKK</sequence>
<dbReference type="EMBL" id="REGN01007058">
    <property type="protein sequence ID" value="RNA07397.1"/>
    <property type="molecule type" value="Genomic_DNA"/>
</dbReference>
<dbReference type="Proteomes" id="UP000276133">
    <property type="component" value="Unassembled WGS sequence"/>
</dbReference>
<dbReference type="AlphaFoldDB" id="A0A3M7Q7H0"/>